<organism evidence="5 6">
    <name type="scientific">Mycolicibacillus trivialis</name>
    <dbReference type="NCBI Taxonomy" id="1798"/>
    <lineage>
        <taxon>Bacteria</taxon>
        <taxon>Bacillati</taxon>
        <taxon>Actinomycetota</taxon>
        <taxon>Actinomycetes</taxon>
        <taxon>Mycobacteriales</taxon>
        <taxon>Mycobacteriaceae</taxon>
        <taxon>Mycolicibacillus</taxon>
    </lineage>
</organism>
<evidence type="ECO:0000313" key="6">
    <source>
        <dbReference type="Proteomes" id="UP000193090"/>
    </source>
</evidence>
<dbReference type="InterPro" id="IPR036271">
    <property type="entry name" value="Tet_transcr_reg_TetR-rel_C_sf"/>
</dbReference>
<dbReference type="SUPFAM" id="SSF48498">
    <property type="entry name" value="Tetracyclin repressor-like, C-terminal domain"/>
    <property type="match status" value="1"/>
</dbReference>
<dbReference type="Gene3D" id="1.10.357.10">
    <property type="entry name" value="Tetracycline Repressor, domain 2"/>
    <property type="match status" value="1"/>
</dbReference>
<dbReference type="InterPro" id="IPR001647">
    <property type="entry name" value="HTH_TetR"/>
</dbReference>
<protein>
    <submittedName>
        <fullName evidence="5">TetR family transcriptional regulator</fullName>
    </submittedName>
</protein>
<evidence type="ECO:0000259" key="4">
    <source>
        <dbReference type="PROSITE" id="PS50977"/>
    </source>
</evidence>
<dbReference type="PANTHER" id="PTHR30055:SF146">
    <property type="entry name" value="HTH-TYPE TRANSCRIPTIONAL DUAL REGULATOR CECR"/>
    <property type="match status" value="1"/>
</dbReference>
<feature type="region of interest" description="Disordered" evidence="3">
    <location>
        <begin position="206"/>
        <end position="231"/>
    </location>
</feature>
<evidence type="ECO:0000256" key="2">
    <source>
        <dbReference type="PROSITE-ProRule" id="PRU00335"/>
    </source>
</evidence>
<dbReference type="EMBL" id="LQPZ01000011">
    <property type="protein sequence ID" value="ORX07517.1"/>
    <property type="molecule type" value="Genomic_DNA"/>
</dbReference>
<evidence type="ECO:0000256" key="1">
    <source>
        <dbReference type="ARBA" id="ARBA00023125"/>
    </source>
</evidence>
<dbReference type="InterPro" id="IPR009057">
    <property type="entry name" value="Homeodomain-like_sf"/>
</dbReference>
<dbReference type="STRING" id="1798.AWC30_04440"/>
<sequence length="231" mass="24911">MRSADQSTPARIRDAAITLFAERGFDVGVRPIAAAAGVSAGLVLHHFGSKDGLRQACDDYVAEQIRQDKVAALRAPDPASWLAQLNATESYAPLTAYLMRSLHTGTDLAKSLWRRMIDNAEDYLAEGVRAGTIKPSADPRARARYLAMIGGGGLLLYLQLHDTPDDFEAVLRDYVRDMVPPALELYTQGLLTDASLYEAMVTDRTGTRPAADHPDAGNPTTADDGGGPDDR</sequence>
<evidence type="ECO:0000256" key="3">
    <source>
        <dbReference type="SAM" id="MobiDB-lite"/>
    </source>
</evidence>
<feature type="domain" description="HTH tetR-type" evidence="4">
    <location>
        <begin position="6"/>
        <end position="65"/>
    </location>
</feature>
<name>A0A1X2EP96_9MYCO</name>
<dbReference type="Pfam" id="PF17933">
    <property type="entry name" value="TetR_C_25"/>
    <property type="match status" value="1"/>
</dbReference>
<dbReference type="PROSITE" id="PS50977">
    <property type="entry name" value="HTH_TETR_2"/>
    <property type="match status" value="1"/>
</dbReference>
<dbReference type="PRINTS" id="PR00455">
    <property type="entry name" value="HTHTETR"/>
</dbReference>
<proteinExistence type="predicted"/>
<dbReference type="InterPro" id="IPR050109">
    <property type="entry name" value="HTH-type_TetR-like_transc_reg"/>
</dbReference>
<keyword evidence="1 2" id="KW-0238">DNA-binding</keyword>
<accession>A0A1X2EP96</accession>
<gene>
    <name evidence="5" type="ORF">AWC30_04440</name>
</gene>
<dbReference type="RefSeq" id="WP_085108697.1">
    <property type="nucleotide sequence ID" value="NZ_JACKSN010000118.1"/>
</dbReference>
<dbReference type="AlphaFoldDB" id="A0A1X2EP96"/>
<dbReference type="Proteomes" id="UP000193090">
    <property type="component" value="Unassembled WGS sequence"/>
</dbReference>
<dbReference type="PANTHER" id="PTHR30055">
    <property type="entry name" value="HTH-TYPE TRANSCRIPTIONAL REGULATOR RUTR"/>
    <property type="match status" value="1"/>
</dbReference>
<dbReference type="GO" id="GO:0003700">
    <property type="term" value="F:DNA-binding transcription factor activity"/>
    <property type="evidence" value="ECO:0007669"/>
    <property type="project" value="TreeGrafter"/>
</dbReference>
<dbReference type="Pfam" id="PF00440">
    <property type="entry name" value="TetR_N"/>
    <property type="match status" value="1"/>
</dbReference>
<evidence type="ECO:0000313" key="5">
    <source>
        <dbReference type="EMBL" id="ORX07517.1"/>
    </source>
</evidence>
<dbReference type="OrthoDB" id="3403733at2"/>
<feature type="DNA-binding region" description="H-T-H motif" evidence="2">
    <location>
        <begin position="28"/>
        <end position="47"/>
    </location>
</feature>
<comment type="caution">
    <text evidence="5">The sequence shown here is derived from an EMBL/GenBank/DDBJ whole genome shotgun (WGS) entry which is preliminary data.</text>
</comment>
<dbReference type="InterPro" id="IPR041484">
    <property type="entry name" value="TetR_C_25"/>
</dbReference>
<reference evidence="5 6" key="1">
    <citation type="submission" date="2016-01" db="EMBL/GenBank/DDBJ databases">
        <title>The new phylogeny of the genus Mycobacterium.</title>
        <authorList>
            <person name="Tarcisio F."/>
            <person name="Conor M."/>
            <person name="Antonella G."/>
            <person name="Elisabetta G."/>
            <person name="Giulia F.S."/>
            <person name="Sara T."/>
            <person name="Anna F."/>
            <person name="Clotilde B."/>
            <person name="Roberto B."/>
            <person name="Veronica D.S."/>
            <person name="Fabio R."/>
            <person name="Monica P."/>
            <person name="Olivier J."/>
            <person name="Enrico T."/>
            <person name="Nicola S."/>
        </authorList>
    </citation>
    <scope>NUCLEOTIDE SEQUENCE [LARGE SCALE GENOMIC DNA]</scope>
    <source>
        <strain evidence="5 6">DSM 44153</strain>
    </source>
</reference>
<dbReference type="SUPFAM" id="SSF46689">
    <property type="entry name" value="Homeodomain-like"/>
    <property type="match status" value="1"/>
</dbReference>
<keyword evidence="6" id="KW-1185">Reference proteome</keyword>
<dbReference type="GO" id="GO:0000976">
    <property type="term" value="F:transcription cis-regulatory region binding"/>
    <property type="evidence" value="ECO:0007669"/>
    <property type="project" value="TreeGrafter"/>
</dbReference>